<proteinExistence type="predicted"/>
<protein>
    <recommendedName>
        <fullName evidence="4">Isoprenylcysteine carboxyl methyltransferase</fullName>
    </recommendedName>
</protein>
<dbReference type="AlphaFoldDB" id="A0A084SXZ9"/>
<name>A0A084SXZ9_9BACT</name>
<dbReference type="EMBL" id="JPMI01000056">
    <property type="protein sequence ID" value="KFA93334.1"/>
    <property type="molecule type" value="Genomic_DNA"/>
</dbReference>
<reference evidence="2 3" key="1">
    <citation type="submission" date="2014-07" db="EMBL/GenBank/DDBJ databases">
        <title>Draft Genome Sequence of Gephyronic Acid Producer, Cystobacter violaceus Strain Cb vi76.</title>
        <authorList>
            <person name="Stevens D.C."/>
            <person name="Young J."/>
            <person name="Carmichael R."/>
            <person name="Tan J."/>
            <person name="Taylor R.E."/>
        </authorList>
    </citation>
    <scope>NUCLEOTIDE SEQUENCE [LARGE SCALE GENOMIC DNA]</scope>
    <source>
        <strain evidence="2 3">Cb vi76</strain>
    </source>
</reference>
<feature type="transmembrane region" description="Helical" evidence="1">
    <location>
        <begin position="43"/>
        <end position="62"/>
    </location>
</feature>
<keyword evidence="1" id="KW-1133">Transmembrane helix</keyword>
<evidence type="ECO:0008006" key="4">
    <source>
        <dbReference type="Google" id="ProtNLM"/>
    </source>
</evidence>
<evidence type="ECO:0000313" key="2">
    <source>
        <dbReference type="EMBL" id="KFA93334.1"/>
    </source>
</evidence>
<accession>A0A084SXZ9</accession>
<gene>
    <name evidence="2" type="ORF">Q664_09710</name>
</gene>
<feature type="transmembrane region" description="Helical" evidence="1">
    <location>
        <begin position="6"/>
        <end position="23"/>
    </location>
</feature>
<evidence type="ECO:0000256" key="1">
    <source>
        <dbReference type="SAM" id="Phobius"/>
    </source>
</evidence>
<dbReference type="Proteomes" id="UP000028547">
    <property type="component" value="Unassembled WGS sequence"/>
</dbReference>
<organism evidence="2 3">
    <name type="scientific">Archangium violaceum Cb vi76</name>
    <dbReference type="NCBI Taxonomy" id="1406225"/>
    <lineage>
        <taxon>Bacteria</taxon>
        <taxon>Pseudomonadati</taxon>
        <taxon>Myxococcota</taxon>
        <taxon>Myxococcia</taxon>
        <taxon>Myxococcales</taxon>
        <taxon>Cystobacterineae</taxon>
        <taxon>Archangiaceae</taxon>
        <taxon>Archangium</taxon>
    </lineage>
</organism>
<sequence>MTALTVSRILFVCFLLNEAVVLARTPPEERKRIIMPRAMPLPVLLLLAPFFFALELPGGWGWGAAFVQALGLGMEIAGELQLARAQSFSMSASLPAQPQTTGLYRRLENPIYVAILLQLSAWAAWMPVVFIAVAMQLEAFRRMVREERQYLARLAVSHRGADSFLWK</sequence>
<dbReference type="RefSeq" id="WP_043392485.1">
    <property type="nucleotide sequence ID" value="NZ_JPMI01000056.1"/>
</dbReference>
<keyword evidence="1" id="KW-0812">Transmembrane</keyword>
<evidence type="ECO:0000313" key="3">
    <source>
        <dbReference type="Proteomes" id="UP000028547"/>
    </source>
</evidence>
<feature type="transmembrane region" description="Helical" evidence="1">
    <location>
        <begin position="111"/>
        <end position="135"/>
    </location>
</feature>
<keyword evidence="1" id="KW-0472">Membrane</keyword>
<comment type="caution">
    <text evidence="2">The sequence shown here is derived from an EMBL/GenBank/DDBJ whole genome shotgun (WGS) entry which is preliminary data.</text>
</comment>
<dbReference type="Gene3D" id="1.20.120.1630">
    <property type="match status" value="1"/>
</dbReference>